<evidence type="ECO:0000259" key="3">
    <source>
        <dbReference type="PROSITE" id="PS51178"/>
    </source>
</evidence>
<keyword evidence="2" id="KW-1133">Transmembrane helix</keyword>
<dbReference type="AlphaFoldDB" id="A0A1G8JGC2"/>
<dbReference type="Pfam" id="PF03793">
    <property type="entry name" value="PASTA"/>
    <property type="match status" value="3"/>
</dbReference>
<organism evidence="4 5">
    <name type="scientific">Proteiniclasticum ruminis</name>
    <dbReference type="NCBI Taxonomy" id="398199"/>
    <lineage>
        <taxon>Bacteria</taxon>
        <taxon>Bacillati</taxon>
        <taxon>Bacillota</taxon>
        <taxon>Clostridia</taxon>
        <taxon>Eubacteriales</taxon>
        <taxon>Clostridiaceae</taxon>
        <taxon>Proteiniclasticum</taxon>
    </lineage>
</organism>
<dbReference type="CDD" id="cd06577">
    <property type="entry name" value="PASTA_pknB"/>
    <property type="match status" value="3"/>
</dbReference>
<sequence>MLKKLLLSGLFAMITLGFFIGFVSYQKEIREALSQPIDTASLEEEPPLVEKPSEKKTLVPRIIGLSEEDARKLLEEAGLQPSSVTEHTDQVEKDFVFYQRPMEGTEMFEGQEVIYTVSAGPFGQADSEEDDKEILMPSLLGKTQREGETILKEMGLQVRVRKSYSEDVAIGIIMKQEPAMTTKLQPSEEVTLWVSLGAKPEETKHQVPRVVGKTRSEAESILKNAGYEVSVTEKEDADGNIGKVLSQSPAGGSEVPEKGRVQIVIGKKKTAVVPETPSENSGEEDPDSGDALDPPVETPVAPPSGDELEEPVETGN</sequence>
<feature type="domain" description="PASTA" evidence="3">
    <location>
        <begin position="131"/>
        <end position="196"/>
    </location>
</feature>
<dbReference type="EMBL" id="FNDZ01000002">
    <property type="protein sequence ID" value="SDI30329.1"/>
    <property type="molecule type" value="Genomic_DNA"/>
</dbReference>
<accession>A0A1G8JGC2</accession>
<evidence type="ECO:0000313" key="4">
    <source>
        <dbReference type="EMBL" id="SDI30329.1"/>
    </source>
</evidence>
<dbReference type="SUPFAM" id="SSF54184">
    <property type="entry name" value="Penicillin-binding protein 2x (pbp-2x), c-terminal domain"/>
    <property type="match status" value="1"/>
</dbReference>
<evidence type="ECO:0000313" key="5">
    <source>
        <dbReference type="Proteomes" id="UP000183255"/>
    </source>
</evidence>
<keyword evidence="2" id="KW-0472">Membrane</keyword>
<name>A0A1G8JGC2_9CLOT</name>
<dbReference type="RefSeq" id="WP_031577094.1">
    <property type="nucleotide sequence ID" value="NZ_FNDZ01000002.1"/>
</dbReference>
<dbReference type="InterPro" id="IPR005543">
    <property type="entry name" value="PASTA_dom"/>
</dbReference>
<evidence type="ECO:0000256" key="1">
    <source>
        <dbReference type="SAM" id="MobiDB-lite"/>
    </source>
</evidence>
<protein>
    <submittedName>
        <fullName evidence="4">PASTA domain, binds beta-lactams</fullName>
    </submittedName>
</protein>
<feature type="region of interest" description="Disordered" evidence="1">
    <location>
        <begin position="233"/>
        <end position="316"/>
    </location>
</feature>
<feature type="compositionally biased region" description="Acidic residues" evidence="1">
    <location>
        <begin position="281"/>
        <end position="290"/>
    </location>
</feature>
<dbReference type="SMART" id="SM00740">
    <property type="entry name" value="PASTA"/>
    <property type="match status" value="3"/>
</dbReference>
<dbReference type="Proteomes" id="UP000183255">
    <property type="component" value="Unassembled WGS sequence"/>
</dbReference>
<proteinExistence type="predicted"/>
<feature type="domain" description="PASTA" evidence="3">
    <location>
        <begin position="201"/>
        <end position="267"/>
    </location>
</feature>
<evidence type="ECO:0000256" key="2">
    <source>
        <dbReference type="SAM" id="Phobius"/>
    </source>
</evidence>
<feature type="compositionally biased region" description="Acidic residues" evidence="1">
    <location>
        <begin position="306"/>
        <end position="316"/>
    </location>
</feature>
<feature type="domain" description="PASTA" evidence="3">
    <location>
        <begin position="53"/>
        <end position="119"/>
    </location>
</feature>
<keyword evidence="2" id="KW-0812">Transmembrane</keyword>
<reference evidence="4 5" key="1">
    <citation type="submission" date="2016-10" db="EMBL/GenBank/DDBJ databases">
        <authorList>
            <person name="de Groot N.N."/>
        </authorList>
    </citation>
    <scope>NUCLEOTIDE SEQUENCE [LARGE SCALE GENOMIC DNA]</scope>
    <source>
        <strain evidence="4 5">CGMCC 1.5058</strain>
    </source>
</reference>
<dbReference type="PROSITE" id="PS51178">
    <property type="entry name" value="PASTA"/>
    <property type="match status" value="3"/>
</dbReference>
<feature type="transmembrane region" description="Helical" evidence="2">
    <location>
        <begin position="6"/>
        <end position="25"/>
    </location>
</feature>
<dbReference type="Gene3D" id="3.30.10.20">
    <property type="match status" value="3"/>
</dbReference>
<gene>
    <name evidence="4" type="ORF">SAMN05421804_1025</name>
</gene>